<dbReference type="InterPro" id="IPR036942">
    <property type="entry name" value="Beta-barrel_TonB_sf"/>
</dbReference>
<protein>
    <submittedName>
        <fullName evidence="14">TonB-dependent receptor</fullName>
    </submittedName>
</protein>
<reference evidence="14" key="1">
    <citation type="journal article" date="2020" name="mSystems">
        <title>Genome- and Community-Level Interaction Insights into Carbon Utilization and Element Cycling Functions of Hydrothermarchaeota in Hydrothermal Sediment.</title>
        <authorList>
            <person name="Zhou Z."/>
            <person name="Liu Y."/>
            <person name="Xu W."/>
            <person name="Pan J."/>
            <person name="Luo Z.H."/>
            <person name="Li M."/>
        </authorList>
    </citation>
    <scope>NUCLEOTIDE SEQUENCE [LARGE SCALE GENOMIC DNA]</scope>
    <source>
        <strain evidence="14">HyVt-577</strain>
    </source>
</reference>
<sequence>MKMNRIFNVIIGITLFTGTLTAEVYRICDMWTGLPLDSVQVIIDRDSLTLRKDGLLRMKGKPTILVQRTGYFPIRVDLSGFSGKIIFLEPISSTEPIVVVREAASGQRPVLPAHITRLRLDQNREHGFGHLASALSQESGIFIKSYGGAGQLQTIALRGMSAEQTQVLLDGVPVNNLQLGSVDLGQFDLYSIAEAEIYRGGSALFGGSGSIGGTVNLRTTAPEKSFGYRLNGSLASFGNREFGLALQIPLAGVRQSISFLNQSGVNNYSVSSEGQSVPLQNRDFSRQIMQYRTEYAVNADFRFGALLHAIKSEGGSPKAFLGAAGEEANRARLSGDQTLLQVYTHWQGRSGQISARAFLRNEWMEYRDPLLNIGGASLHSRHFNRESGFILRGRYPVHPRLLINGGLETSRQEIQSSEAGRHTRRRTAGFVLADWQIYHNPDASSEVHLNASLRTEAYSDFPVLLLPGIGAGYRIGVFNAYLSLGSNYRAPSFNDLYWQPGGNPHLLPERSIFGEVGLSYENLLADVVYLRLQAAYYTNRVTNLIKWLPVGQVWTPQNIGQVLSRGIEADARLATPDDRYILQVKYTRGSSRKNKADFEGDRTVGNQLPYLPDEQVNLSLQTNHGLFSAGVNGWYSSFRYTTLLNNPQSILPSVSVWRIWLSFDTVLYRQKLTLLFHIDNLFDQSYQIISGYPMPPRQYGIRLELALDK</sequence>
<dbReference type="AlphaFoldDB" id="A0A7V4U0A1"/>
<dbReference type="InterPro" id="IPR000531">
    <property type="entry name" value="Beta-barrel_TonB"/>
</dbReference>
<keyword evidence="3 10" id="KW-1134">Transmembrane beta strand</keyword>
<dbReference type="InterPro" id="IPR037066">
    <property type="entry name" value="Plug_dom_sf"/>
</dbReference>
<dbReference type="Proteomes" id="UP000885779">
    <property type="component" value="Unassembled WGS sequence"/>
</dbReference>
<dbReference type="InterPro" id="IPR039426">
    <property type="entry name" value="TonB-dep_rcpt-like"/>
</dbReference>
<evidence type="ECO:0000313" key="14">
    <source>
        <dbReference type="EMBL" id="HGY55660.1"/>
    </source>
</evidence>
<evidence type="ECO:0000256" key="4">
    <source>
        <dbReference type="ARBA" id="ARBA00022692"/>
    </source>
</evidence>
<comment type="similarity">
    <text evidence="10 11">Belongs to the TonB-dependent receptor family.</text>
</comment>
<dbReference type="SUPFAM" id="SSF56935">
    <property type="entry name" value="Porins"/>
    <property type="match status" value="1"/>
</dbReference>
<keyword evidence="4 10" id="KW-0812">Transmembrane</keyword>
<evidence type="ECO:0000256" key="10">
    <source>
        <dbReference type="PROSITE-ProRule" id="PRU01360"/>
    </source>
</evidence>
<keyword evidence="9 10" id="KW-0998">Cell outer membrane</keyword>
<dbReference type="GO" id="GO:0009279">
    <property type="term" value="C:cell outer membrane"/>
    <property type="evidence" value="ECO:0007669"/>
    <property type="project" value="UniProtKB-SubCell"/>
</dbReference>
<accession>A0A7V4U0A1</accession>
<name>A0A7V4U0A1_CALAY</name>
<evidence type="ECO:0000256" key="9">
    <source>
        <dbReference type="ARBA" id="ARBA00023237"/>
    </source>
</evidence>
<evidence type="ECO:0000256" key="6">
    <source>
        <dbReference type="ARBA" id="ARBA00023077"/>
    </source>
</evidence>
<keyword evidence="2 10" id="KW-0813">Transport</keyword>
<dbReference type="Pfam" id="PF07715">
    <property type="entry name" value="Plug"/>
    <property type="match status" value="1"/>
</dbReference>
<feature type="domain" description="TonB-dependent receptor plug" evidence="13">
    <location>
        <begin position="112"/>
        <end position="214"/>
    </location>
</feature>
<organism evidence="14">
    <name type="scientific">Caldithrix abyssi</name>
    <dbReference type="NCBI Taxonomy" id="187145"/>
    <lineage>
        <taxon>Bacteria</taxon>
        <taxon>Pseudomonadati</taxon>
        <taxon>Calditrichota</taxon>
        <taxon>Calditrichia</taxon>
        <taxon>Calditrichales</taxon>
        <taxon>Calditrichaceae</taxon>
        <taxon>Caldithrix</taxon>
    </lineage>
</organism>
<evidence type="ECO:0000256" key="7">
    <source>
        <dbReference type="ARBA" id="ARBA00023136"/>
    </source>
</evidence>
<evidence type="ECO:0000259" key="13">
    <source>
        <dbReference type="Pfam" id="PF07715"/>
    </source>
</evidence>
<proteinExistence type="inferred from homology"/>
<dbReference type="GO" id="GO:0044718">
    <property type="term" value="P:siderophore transmembrane transport"/>
    <property type="evidence" value="ECO:0007669"/>
    <property type="project" value="TreeGrafter"/>
</dbReference>
<keyword evidence="8 14" id="KW-0675">Receptor</keyword>
<feature type="domain" description="TonB-dependent receptor-like beta-barrel" evidence="12">
    <location>
        <begin position="279"/>
        <end position="681"/>
    </location>
</feature>
<keyword evidence="7 10" id="KW-0472">Membrane</keyword>
<dbReference type="Gene3D" id="2.40.170.20">
    <property type="entry name" value="TonB-dependent receptor, beta-barrel domain"/>
    <property type="match status" value="1"/>
</dbReference>
<evidence type="ECO:0000256" key="8">
    <source>
        <dbReference type="ARBA" id="ARBA00023170"/>
    </source>
</evidence>
<dbReference type="GO" id="GO:0015344">
    <property type="term" value="F:siderophore uptake transmembrane transporter activity"/>
    <property type="evidence" value="ECO:0007669"/>
    <property type="project" value="TreeGrafter"/>
</dbReference>
<dbReference type="Pfam" id="PF00593">
    <property type="entry name" value="TonB_dep_Rec_b-barrel"/>
    <property type="match status" value="1"/>
</dbReference>
<dbReference type="PANTHER" id="PTHR30069:SF29">
    <property type="entry name" value="HEMOGLOBIN AND HEMOGLOBIN-HAPTOGLOBIN-BINDING PROTEIN 1-RELATED"/>
    <property type="match status" value="1"/>
</dbReference>
<comment type="subcellular location">
    <subcellularLocation>
        <location evidence="1 10">Cell outer membrane</location>
        <topology evidence="1 10">Multi-pass membrane protein</topology>
    </subcellularLocation>
</comment>
<evidence type="ECO:0000256" key="11">
    <source>
        <dbReference type="RuleBase" id="RU003357"/>
    </source>
</evidence>
<gene>
    <name evidence="14" type="ORF">ENK44_08170</name>
</gene>
<dbReference type="PROSITE" id="PS52016">
    <property type="entry name" value="TONB_DEPENDENT_REC_3"/>
    <property type="match status" value="1"/>
</dbReference>
<dbReference type="Gene3D" id="2.170.130.10">
    <property type="entry name" value="TonB-dependent receptor, plug domain"/>
    <property type="match status" value="1"/>
</dbReference>
<keyword evidence="6 11" id="KW-0798">TonB box</keyword>
<comment type="caution">
    <text evidence="14">The sequence shown here is derived from an EMBL/GenBank/DDBJ whole genome shotgun (WGS) entry which is preliminary data.</text>
</comment>
<evidence type="ECO:0000256" key="3">
    <source>
        <dbReference type="ARBA" id="ARBA00022452"/>
    </source>
</evidence>
<evidence type="ECO:0000256" key="2">
    <source>
        <dbReference type="ARBA" id="ARBA00022448"/>
    </source>
</evidence>
<evidence type="ECO:0000256" key="1">
    <source>
        <dbReference type="ARBA" id="ARBA00004571"/>
    </source>
</evidence>
<keyword evidence="5" id="KW-0732">Signal</keyword>
<evidence type="ECO:0000256" key="5">
    <source>
        <dbReference type="ARBA" id="ARBA00022729"/>
    </source>
</evidence>
<evidence type="ECO:0000259" key="12">
    <source>
        <dbReference type="Pfam" id="PF00593"/>
    </source>
</evidence>
<dbReference type="InterPro" id="IPR012910">
    <property type="entry name" value="Plug_dom"/>
</dbReference>
<dbReference type="EMBL" id="DRQG01000077">
    <property type="protein sequence ID" value="HGY55660.1"/>
    <property type="molecule type" value="Genomic_DNA"/>
</dbReference>
<dbReference type="PANTHER" id="PTHR30069">
    <property type="entry name" value="TONB-DEPENDENT OUTER MEMBRANE RECEPTOR"/>
    <property type="match status" value="1"/>
</dbReference>